<proteinExistence type="predicted"/>
<accession>A0A698GCA7</accession>
<name>A0A698GCA7_CAMLA</name>
<evidence type="ECO:0000313" key="1">
    <source>
        <dbReference type="EMBL" id="ECW8955011.1"/>
    </source>
</evidence>
<dbReference type="EMBL" id="AAKYAN010000012">
    <property type="protein sequence ID" value="ECW8955011.1"/>
    <property type="molecule type" value="Genomic_DNA"/>
</dbReference>
<reference evidence="1 2" key="1">
    <citation type="submission" date="2019-09" db="EMBL/GenBank/DDBJ databases">
        <authorList>
            <consortium name="PulseNet: The National Subtyping Network for Foodborne Disease Surveillance"/>
            <person name="Tarr C.L."/>
            <person name="Trees E."/>
            <person name="Katz L.S."/>
            <person name="Carleton-Romer H.A."/>
            <person name="Stroika S."/>
            <person name="Kucerova Z."/>
            <person name="Roache K.F."/>
            <person name="Sabol A.L."/>
            <person name="Besser J."/>
            <person name="Gerner-Smidt P."/>
        </authorList>
    </citation>
    <scope>NUCLEOTIDE SEQUENCE [LARGE SCALE GENOMIC DNA]</scope>
    <source>
        <strain evidence="1 2">PNUSAC011760</strain>
    </source>
</reference>
<evidence type="ECO:0000313" key="2">
    <source>
        <dbReference type="Proteomes" id="UP000440714"/>
    </source>
</evidence>
<dbReference type="Proteomes" id="UP000440714">
    <property type="component" value="Unassembled WGS sequence"/>
</dbReference>
<dbReference type="RefSeq" id="WP_047207917.1">
    <property type="nucleotide sequence ID" value="NZ_CP011372.1"/>
</dbReference>
<comment type="caution">
    <text evidence="1">The sequence shown here is derived from an EMBL/GenBank/DDBJ whole genome shotgun (WGS) entry which is preliminary data.</text>
</comment>
<protein>
    <submittedName>
        <fullName evidence="1">Uncharacterized protein</fullName>
    </submittedName>
</protein>
<gene>
    <name evidence="1" type="ORF">F5R70_06185</name>
</gene>
<sequence>MEKLYQKKYKNNYQEFITKNLKKAYKSQREFIDAYIDLQEECGKLYIIDERTRKQYVDKYKKIIQRGAPKNEIEKIYSFLLENEEIKKDKIYKPLIDDQFEREIFGDEYYKILIKHYSEE</sequence>
<organism evidence="1 2">
    <name type="scientific">Campylobacter lari</name>
    <dbReference type="NCBI Taxonomy" id="201"/>
    <lineage>
        <taxon>Bacteria</taxon>
        <taxon>Pseudomonadati</taxon>
        <taxon>Campylobacterota</taxon>
        <taxon>Epsilonproteobacteria</taxon>
        <taxon>Campylobacterales</taxon>
        <taxon>Campylobacteraceae</taxon>
        <taxon>Campylobacter</taxon>
    </lineage>
</organism>
<dbReference type="AlphaFoldDB" id="A0A698GCA7"/>